<gene>
    <name evidence="1" type="ORF">HINF_LOCUS31262</name>
    <name evidence="2" type="ORF">HINF_LOCUS65923</name>
</gene>
<name>A0AA86UAE4_9EUKA</name>
<dbReference type="EMBL" id="CAXDID020000438">
    <property type="protein sequence ID" value="CAL6091723.1"/>
    <property type="molecule type" value="Genomic_DNA"/>
</dbReference>
<reference evidence="2 3" key="2">
    <citation type="submission" date="2024-07" db="EMBL/GenBank/DDBJ databases">
        <authorList>
            <person name="Akdeniz Z."/>
        </authorList>
    </citation>
    <scope>NUCLEOTIDE SEQUENCE [LARGE SCALE GENOMIC DNA]</scope>
</reference>
<proteinExistence type="predicted"/>
<keyword evidence="3" id="KW-1185">Reference proteome</keyword>
<organism evidence="1">
    <name type="scientific">Hexamita inflata</name>
    <dbReference type="NCBI Taxonomy" id="28002"/>
    <lineage>
        <taxon>Eukaryota</taxon>
        <taxon>Metamonada</taxon>
        <taxon>Diplomonadida</taxon>
        <taxon>Hexamitidae</taxon>
        <taxon>Hexamitinae</taxon>
        <taxon>Hexamita</taxon>
    </lineage>
</organism>
<accession>A0AA86UAE4</accession>
<dbReference type="AlphaFoldDB" id="A0AA86UAE4"/>
<sequence>MHIRCSRTVTILLTEIVCTVSRKYVTASLNRRVDQHVNIIHVVQGRCGVLRLSSISREMQQLVIPENKWKVICLTLLKLQLMSFCFEQSQIGLIQSSNTEAMFSYFL</sequence>
<evidence type="ECO:0000313" key="3">
    <source>
        <dbReference type="Proteomes" id="UP001642409"/>
    </source>
</evidence>
<dbReference type="Proteomes" id="UP001642409">
    <property type="component" value="Unassembled WGS sequence"/>
</dbReference>
<evidence type="ECO:0000313" key="2">
    <source>
        <dbReference type="EMBL" id="CAL6091723.1"/>
    </source>
</evidence>
<dbReference type="EMBL" id="CATOUU010000717">
    <property type="protein sequence ID" value="CAI9943617.1"/>
    <property type="molecule type" value="Genomic_DNA"/>
</dbReference>
<protein>
    <submittedName>
        <fullName evidence="2">Hypothetical_protein</fullName>
    </submittedName>
</protein>
<reference evidence="1" key="1">
    <citation type="submission" date="2023-06" db="EMBL/GenBank/DDBJ databases">
        <authorList>
            <person name="Kurt Z."/>
        </authorList>
    </citation>
    <scope>NUCLEOTIDE SEQUENCE</scope>
</reference>
<evidence type="ECO:0000313" key="1">
    <source>
        <dbReference type="EMBL" id="CAI9943617.1"/>
    </source>
</evidence>
<comment type="caution">
    <text evidence="1">The sequence shown here is derived from an EMBL/GenBank/DDBJ whole genome shotgun (WGS) entry which is preliminary data.</text>
</comment>